<name>A0ABW2Y2T1_9BIFI</name>
<sequence length="52" mass="5804">MVNVTDFDIQEYLDDSENVIYFLDAALEANDPPLVYYSSSRSSQVPGDEGTI</sequence>
<proteinExistence type="predicted"/>
<evidence type="ECO:0000313" key="2">
    <source>
        <dbReference type="Proteomes" id="UP001597036"/>
    </source>
</evidence>
<dbReference type="EMBL" id="JBHTHQ010000010">
    <property type="protein sequence ID" value="MFD0704345.1"/>
    <property type="molecule type" value="Genomic_DNA"/>
</dbReference>
<evidence type="ECO:0000313" key="1">
    <source>
        <dbReference type="EMBL" id="MFD0704345.1"/>
    </source>
</evidence>
<organism evidence="1 2">
    <name type="scientific">Alloscardovia venturai</name>
    <dbReference type="NCBI Taxonomy" id="1769421"/>
    <lineage>
        <taxon>Bacteria</taxon>
        <taxon>Bacillati</taxon>
        <taxon>Actinomycetota</taxon>
        <taxon>Actinomycetes</taxon>
        <taxon>Bifidobacteriales</taxon>
        <taxon>Bifidobacteriaceae</taxon>
        <taxon>Alloscardovia</taxon>
    </lineage>
</organism>
<dbReference type="RefSeq" id="WP_377937781.1">
    <property type="nucleotide sequence ID" value="NZ_JBHTHQ010000010.1"/>
</dbReference>
<accession>A0ABW2Y2T1</accession>
<dbReference type="Proteomes" id="UP001597036">
    <property type="component" value="Unassembled WGS sequence"/>
</dbReference>
<comment type="caution">
    <text evidence="1">The sequence shown here is derived from an EMBL/GenBank/DDBJ whole genome shotgun (WGS) entry which is preliminary data.</text>
</comment>
<gene>
    <name evidence="1" type="ORF">ACFQY8_01070</name>
</gene>
<reference evidence="2" key="1">
    <citation type="journal article" date="2019" name="Int. J. Syst. Evol. Microbiol.">
        <title>The Global Catalogue of Microorganisms (GCM) 10K type strain sequencing project: providing services to taxonomists for standard genome sequencing and annotation.</title>
        <authorList>
            <consortium name="The Broad Institute Genomics Platform"/>
            <consortium name="The Broad Institute Genome Sequencing Center for Infectious Disease"/>
            <person name="Wu L."/>
            <person name="Ma J."/>
        </authorList>
    </citation>
    <scope>NUCLEOTIDE SEQUENCE [LARGE SCALE GENOMIC DNA]</scope>
    <source>
        <strain evidence="2">CCM 8604</strain>
    </source>
</reference>
<keyword evidence="2" id="KW-1185">Reference proteome</keyword>
<protein>
    <submittedName>
        <fullName evidence="1">Uncharacterized protein</fullName>
    </submittedName>
</protein>